<keyword evidence="2" id="KW-0201">Cytochrome c-type biogenesis</keyword>
<dbReference type="InterPro" id="IPR050553">
    <property type="entry name" value="Thioredoxin_ResA/DsbE_sf"/>
</dbReference>
<feature type="signal peptide" evidence="6">
    <location>
        <begin position="1"/>
        <end position="28"/>
    </location>
</feature>
<dbReference type="CDD" id="cd02966">
    <property type="entry name" value="TlpA_like_family"/>
    <property type="match status" value="1"/>
</dbReference>
<feature type="chain" id="PRO_5027110523" description="Thioredoxin domain-containing protein" evidence="6">
    <location>
        <begin position="29"/>
        <end position="164"/>
    </location>
</feature>
<evidence type="ECO:0000313" key="8">
    <source>
        <dbReference type="EMBL" id="CAA9227660.1"/>
    </source>
</evidence>
<dbReference type="InterPro" id="IPR036249">
    <property type="entry name" value="Thioredoxin-like_sf"/>
</dbReference>
<dbReference type="AlphaFoldDB" id="A0A6J4HLE8"/>
<dbReference type="PANTHER" id="PTHR42852">
    <property type="entry name" value="THIOL:DISULFIDE INTERCHANGE PROTEIN DSBE"/>
    <property type="match status" value="1"/>
</dbReference>
<evidence type="ECO:0000256" key="6">
    <source>
        <dbReference type="SAM" id="SignalP"/>
    </source>
</evidence>
<keyword evidence="4" id="KW-1015">Disulfide bond</keyword>
<dbReference type="GO" id="GO:0017004">
    <property type="term" value="P:cytochrome complex assembly"/>
    <property type="evidence" value="ECO:0007669"/>
    <property type="project" value="UniProtKB-KW"/>
</dbReference>
<dbReference type="Pfam" id="PF00578">
    <property type="entry name" value="AhpC-TSA"/>
    <property type="match status" value="1"/>
</dbReference>
<evidence type="ECO:0000256" key="4">
    <source>
        <dbReference type="ARBA" id="ARBA00023157"/>
    </source>
</evidence>
<dbReference type="GO" id="GO:0016491">
    <property type="term" value="F:oxidoreductase activity"/>
    <property type="evidence" value="ECO:0007669"/>
    <property type="project" value="InterPro"/>
</dbReference>
<evidence type="ECO:0000256" key="3">
    <source>
        <dbReference type="ARBA" id="ARBA00022968"/>
    </source>
</evidence>
<dbReference type="PANTHER" id="PTHR42852:SF6">
    <property type="entry name" value="THIOL:DISULFIDE INTERCHANGE PROTEIN DSBE"/>
    <property type="match status" value="1"/>
</dbReference>
<keyword evidence="5" id="KW-0676">Redox-active center</keyword>
<keyword evidence="3" id="KW-0735">Signal-anchor</keyword>
<dbReference type="GO" id="GO:0016209">
    <property type="term" value="F:antioxidant activity"/>
    <property type="evidence" value="ECO:0007669"/>
    <property type="project" value="InterPro"/>
</dbReference>
<dbReference type="Gene3D" id="3.40.30.10">
    <property type="entry name" value="Glutaredoxin"/>
    <property type="match status" value="1"/>
</dbReference>
<sequence length="164" mass="17133">MKGGGVGLAGVVVAAVMLFGCGSGSARAAVGKAAPPLEGPAIVEGERVDLSSFRGRVTIVNFWGSWCDPCRRELPRLVEAERAGVAVVGVAVADSRRRAREMLSEYQATWPSADDPDRRIARRWGVGGGFPVTFAVDPGGVVRGSHIGEMSSKDLAELIATAAR</sequence>
<keyword evidence="3" id="KW-0812">Transmembrane</keyword>
<dbReference type="InterPro" id="IPR000866">
    <property type="entry name" value="AhpC/TSA"/>
</dbReference>
<evidence type="ECO:0000256" key="5">
    <source>
        <dbReference type="ARBA" id="ARBA00023284"/>
    </source>
</evidence>
<accession>A0A6J4HLE8</accession>
<dbReference type="PROSITE" id="PS51257">
    <property type="entry name" value="PROKAR_LIPOPROTEIN"/>
    <property type="match status" value="1"/>
</dbReference>
<dbReference type="InterPro" id="IPR013766">
    <property type="entry name" value="Thioredoxin_domain"/>
</dbReference>
<comment type="subcellular location">
    <subcellularLocation>
        <location evidence="1">Cell envelope</location>
    </subcellularLocation>
</comment>
<reference evidence="8" key="1">
    <citation type="submission" date="2020-02" db="EMBL/GenBank/DDBJ databases">
        <authorList>
            <person name="Meier V. D."/>
        </authorList>
    </citation>
    <scope>NUCLEOTIDE SEQUENCE</scope>
    <source>
        <strain evidence="8">AVDCRST_MAG76</strain>
    </source>
</reference>
<proteinExistence type="predicted"/>
<organism evidence="8">
    <name type="scientific">uncultured Acidimicrobiales bacterium</name>
    <dbReference type="NCBI Taxonomy" id="310071"/>
    <lineage>
        <taxon>Bacteria</taxon>
        <taxon>Bacillati</taxon>
        <taxon>Actinomycetota</taxon>
        <taxon>Acidimicrobiia</taxon>
        <taxon>Acidimicrobiales</taxon>
        <taxon>environmental samples</taxon>
    </lineage>
</organism>
<feature type="domain" description="Thioredoxin" evidence="7">
    <location>
        <begin position="28"/>
        <end position="164"/>
    </location>
</feature>
<gene>
    <name evidence="8" type="ORF">AVDCRST_MAG76-1054</name>
</gene>
<dbReference type="GO" id="GO:0030313">
    <property type="term" value="C:cell envelope"/>
    <property type="evidence" value="ECO:0007669"/>
    <property type="project" value="UniProtKB-SubCell"/>
</dbReference>
<evidence type="ECO:0000259" key="7">
    <source>
        <dbReference type="PROSITE" id="PS51352"/>
    </source>
</evidence>
<evidence type="ECO:0000256" key="1">
    <source>
        <dbReference type="ARBA" id="ARBA00004196"/>
    </source>
</evidence>
<keyword evidence="6" id="KW-0732">Signal</keyword>
<dbReference type="EMBL" id="CADCSZ010000063">
    <property type="protein sequence ID" value="CAA9227660.1"/>
    <property type="molecule type" value="Genomic_DNA"/>
</dbReference>
<dbReference type="PROSITE" id="PS51352">
    <property type="entry name" value="THIOREDOXIN_2"/>
    <property type="match status" value="1"/>
</dbReference>
<name>A0A6J4HLE8_9ACTN</name>
<evidence type="ECO:0000256" key="2">
    <source>
        <dbReference type="ARBA" id="ARBA00022748"/>
    </source>
</evidence>
<protein>
    <recommendedName>
        <fullName evidence="7">Thioredoxin domain-containing protein</fullName>
    </recommendedName>
</protein>
<dbReference type="SUPFAM" id="SSF52833">
    <property type="entry name" value="Thioredoxin-like"/>
    <property type="match status" value="1"/>
</dbReference>